<dbReference type="CDD" id="cd06225">
    <property type="entry name" value="HAMP"/>
    <property type="match status" value="1"/>
</dbReference>
<evidence type="ECO:0000313" key="8">
    <source>
        <dbReference type="EMBL" id="QEE18688.1"/>
    </source>
</evidence>
<feature type="domain" description="Methyl-accepting transducer" evidence="6">
    <location>
        <begin position="515"/>
        <end position="744"/>
    </location>
</feature>
<dbReference type="InterPro" id="IPR004090">
    <property type="entry name" value="Chemotax_Me-accpt_rcpt"/>
</dbReference>
<dbReference type="RefSeq" id="WP_147654645.1">
    <property type="nucleotide sequence ID" value="NZ_BMFM01000001.1"/>
</dbReference>
<evidence type="ECO:0000259" key="6">
    <source>
        <dbReference type="PROSITE" id="PS50111"/>
    </source>
</evidence>
<feature type="chain" id="PRO_5022881987" evidence="5">
    <location>
        <begin position="20"/>
        <end position="805"/>
    </location>
</feature>
<evidence type="ECO:0000256" key="1">
    <source>
        <dbReference type="ARBA" id="ARBA00004370"/>
    </source>
</evidence>
<dbReference type="SUPFAM" id="SSF58104">
    <property type="entry name" value="Methyl-accepting chemotaxis protein (MCP) signaling domain"/>
    <property type="match status" value="1"/>
</dbReference>
<proteinExistence type="inferred from homology"/>
<dbReference type="Gene3D" id="1.10.8.500">
    <property type="entry name" value="HAMP domain in histidine kinase"/>
    <property type="match status" value="1"/>
</dbReference>
<dbReference type="EMBL" id="CP041690">
    <property type="protein sequence ID" value="QEE18688.1"/>
    <property type="molecule type" value="Genomic_DNA"/>
</dbReference>
<keyword evidence="9" id="KW-1185">Reference proteome</keyword>
<gene>
    <name evidence="8" type="ORF">FNA67_00160</name>
</gene>
<accession>A0A5B9DIX6</accession>
<dbReference type="AlphaFoldDB" id="A0A5B9DIX6"/>
<protein>
    <submittedName>
        <fullName evidence="8">HAMP domain-containing protein</fullName>
    </submittedName>
</protein>
<dbReference type="Pfam" id="PF00015">
    <property type="entry name" value="MCPsignal"/>
    <property type="match status" value="1"/>
</dbReference>
<evidence type="ECO:0000256" key="3">
    <source>
        <dbReference type="ARBA" id="ARBA00029447"/>
    </source>
</evidence>
<dbReference type="Gene3D" id="1.10.287.950">
    <property type="entry name" value="Methyl-accepting chemotaxis protein"/>
    <property type="match status" value="1"/>
</dbReference>
<dbReference type="Pfam" id="PF18947">
    <property type="entry name" value="HAMP_2"/>
    <property type="match status" value="1"/>
</dbReference>
<dbReference type="GO" id="GO:0005886">
    <property type="term" value="C:plasma membrane"/>
    <property type="evidence" value="ECO:0007669"/>
    <property type="project" value="TreeGrafter"/>
</dbReference>
<evidence type="ECO:0000313" key="9">
    <source>
        <dbReference type="Proteomes" id="UP000321062"/>
    </source>
</evidence>
<dbReference type="InterPro" id="IPR003660">
    <property type="entry name" value="HAMP_dom"/>
</dbReference>
<feature type="domain" description="HAMP" evidence="7">
    <location>
        <begin position="458"/>
        <end position="510"/>
    </location>
</feature>
<organism evidence="8 9">
    <name type="scientific">Paradevosia tibetensis</name>
    <dbReference type="NCBI Taxonomy" id="1447062"/>
    <lineage>
        <taxon>Bacteria</taxon>
        <taxon>Pseudomonadati</taxon>
        <taxon>Pseudomonadota</taxon>
        <taxon>Alphaproteobacteria</taxon>
        <taxon>Hyphomicrobiales</taxon>
        <taxon>Devosiaceae</taxon>
        <taxon>Paradevosia</taxon>
    </lineage>
</organism>
<dbReference type="SUPFAM" id="SSF158472">
    <property type="entry name" value="HAMP domain-like"/>
    <property type="match status" value="1"/>
</dbReference>
<dbReference type="PRINTS" id="PR00260">
    <property type="entry name" value="CHEMTRNSDUCR"/>
</dbReference>
<dbReference type="OrthoDB" id="9814362at2"/>
<dbReference type="FunFam" id="1.10.287.950:FF:000001">
    <property type="entry name" value="Methyl-accepting chemotaxis sensory transducer"/>
    <property type="match status" value="1"/>
</dbReference>
<evidence type="ECO:0000256" key="2">
    <source>
        <dbReference type="ARBA" id="ARBA00022481"/>
    </source>
</evidence>
<dbReference type="CDD" id="cd11386">
    <property type="entry name" value="MCP_signal"/>
    <property type="match status" value="1"/>
</dbReference>
<dbReference type="GO" id="GO:0006935">
    <property type="term" value="P:chemotaxis"/>
    <property type="evidence" value="ECO:0007669"/>
    <property type="project" value="InterPro"/>
</dbReference>
<dbReference type="SMART" id="SM00304">
    <property type="entry name" value="HAMP"/>
    <property type="match status" value="2"/>
</dbReference>
<name>A0A5B9DIX6_9HYPH</name>
<evidence type="ECO:0000256" key="5">
    <source>
        <dbReference type="SAM" id="SignalP"/>
    </source>
</evidence>
<dbReference type="Gene3D" id="3.30.450.20">
    <property type="entry name" value="PAS domain"/>
    <property type="match status" value="2"/>
</dbReference>
<dbReference type="SMART" id="SM00283">
    <property type="entry name" value="MA"/>
    <property type="match status" value="1"/>
</dbReference>
<dbReference type="PANTHER" id="PTHR43531">
    <property type="entry name" value="PROTEIN ICFG"/>
    <property type="match status" value="1"/>
</dbReference>
<dbReference type="InterPro" id="IPR051310">
    <property type="entry name" value="MCP_chemotaxis"/>
</dbReference>
<keyword evidence="2" id="KW-0488">Methylation</keyword>
<feature type="signal peptide" evidence="5">
    <location>
        <begin position="1"/>
        <end position="19"/>
    </location>
</feature>
<dbReference type="CDD" id="cd12913">
    <property type="entry name" value="PDC1_MCP_like"/>
    <property type="match status" value="1"/>
</dbReference>
<dbReference type="PANTHER" id="PTHR43531:SF14">
    <property type="entry name" value="METHYL-ACCEPTING CHEMOTAXIS PROTEIN I-RELATED"/>
    <property type="match status" value="1"/>
</dbReference>
<dbReference type="PROSITE" id="PS50111">
    <property type="entry name" value="CHEMOTAXIS_TRANSDUC_2"/>
    <property type="match status" value="1"/>
</dbReference>
<dbReference type="KEGG" id="yti:FNA67_00160"/>
<sequence length="805" mass="84716">MRIKSLPVKVSLFAGIALAAVFAVGMTVLVQRVGTTVESQTLKLQDETTSNVSAEVSSRLQAAARIAQNIASTMSGLRESGVTDRAAYDALLEKLLADSPAILATWSAWQPNALDGRDAEFAGQSPWDATGRYVPYWNRGSGKIIEEMLADYDTPGPGDYALLPKNLDRAVAIEPYPYMVAGQNLLITSFGVPIKVDGKYAGTAGIDLALADVNQVVSAFHPFDTGRVMLISGTGIAVSHPDPAVIGQKLPDSDPIAAIAKQAIASGNRAQGEATGADGAVWRFMAAPINAGGTEDKWAVVSMVPAATLSAAVNEARWTIVALSALCVLAAAAIVFGLMKVLVGKPLNRLGDTVEVMAAGNYEVTVPGTERIDEIGTLSRAVEVFRENGLKVAQMTEAEAVRIIADKEARTRMMGELRDAFGNVVNAAVEGDFTRRVDASFPDAELNDIASSINNLVTTVDRGLSETGEVLSALAETNLTRRVEGQYQGAFARLKGDTNAVADKLTEIVGQLKATSQALKTATGEILSGANDLSERTTKQAATIEETSAAMEQLATTVLQNANRAKDASDNAADVTRTAEQGGQVMGQANEAMERIETSSSKISNIIGMIDDIAFQTNLLALNASVEAARAGEAGKGFAVVAVEVRRLAQSAAEASAEVKALIEQSAIEVQGGTKLVADAAAKLAAMLEGVRANNSLMDGIARESREQASAIEEVTTAVRQMDEMTQHNAALVEEINAAIEQTESQATELDGIVTVFTLTDGERTRFEPAARATAPRALPGKLKQAAKSYLSNGNAAISADWDEF</sequence>
<dbReference type="GO" id="GO:0007165">
    <property type="term" value="P:signal transduction"/>
    <property type="evidence" value="ECO:0007669"/>
    <property type="project" value="UniProtKB-KW"/>
</dbReference>
<reference evidence="8 9" key="1">
    <citation type="journal article" date="2015" name="Int. J. Syst. Evol. Microbiol.">
        <title>Youhaiella tibetensis gen. nov., sp. nov., isolated from subsurface sediment.</title>
        <authorList>
            <person name="Wang Y.X."/>
            <person name="Huang F.Q."/>
            <person name="Nogi Y."/>
            <person name="Pang S.J."/>
            <person name="Wang P.K."/>
            <person name="Lv J."/>
        </authorList>
    </citation>
    <scope>NUCLEOTIDE SEQUENCE [LARGE SCALE GENOMIC DNA]</scope>
    <source>
        <strain evidence="9">fig4</strain>
    </source>
</reference>
<keyword evidence="4" id="KW-0807">Transducer</keyword>
<dbReference type="Proteomes" id="UP000321062">
    <property type="component" value="Chromosome"/>
</dbReference>
<comment type="similarity">
    <text evidence="3">Belongs to the methyl-accepting chemotaxis (MCP) protein family.</text>
</comment>
<evidence type="ECO:0000259" key="7">
    <source>
        <dbReference type="PROSITE" id="PS50885"/>
    </source>
</evidence>
<dbReference type="PROSITE" id="PS50885">
    <property type="entry name" value="HAMP"/>
    <property type="match status" value="2"/>
</dbReference>
<keyword evidence="5" id="KW-0732">Signal</keyword>
<dbReference type="GO" id="GO:0004888">
    <property type="term" value="F:transmembrane signaling receptor activity"/>
    <property type="evidence" value="ECO:0007669"/>
    <property type="project" value="InterPro"/>
</dbReference>
<evidence type="ECO:0000256" key="4">
    <source>
        <dbReference type="PROSITE-ProRule" id="PRU00284"/>
    </source>
</evidence>
<comment type="subcellular location">
    <subcellularLocation>
        <location evidence="1">Membrane</location>
    </subcellularLocation>
</comment>
<dbReference type="Pfam" id="PF00672">
    <property type="entry name" value="HAMP"/>
    <property type="match status" value="1"/>
</dbReference>
<feature type="domain" description="HAMP" evidence="7">
    <location>
        <begin position="345"/>
        <end position="394"/>
    </location>
</feature>
<dbReference type="InterPro" id="IPR004089">
    <property type="entry name" value="MCPsignal_dom"/>
</dbReference>